<feature type="binding site" evidence="14">
    <location>
        <begin position="335"/>
        <end position="338"/>
    </location>
    <ligand>
        <name>FAD</name>
        <dbReference type="ChEBI" id="CHEBI:57692"/>
    </ligand>
</feature>
<dbReference type="EMBL" id="SSOA01000002">
    <property type="protein sequence ID" value="THF51975.1"/>
    <property type="molecule type" value="Genomic_DNA"/>
</dbReference>
<keyword evidence="9 14" id="KW-0520">NAD</keyword>
<evidence type="ECO:0000256" key="6">
    <source>
        <dbReference type="ARBA" id="ARBA00022630"/>
    </source>
</evidence>
<dbReference type="Proteomes" id="UP000310754">
    <property type="component" value="Unassembled WGS sequence"/>
</dbReference>
<reference evidence="19 20" key="1">
    <citation type="submission" date="2019-04" db="EMBL/GenBank/DDBJ databases">
        <title>Rhizobium terrae sp. nov., isolated from a paddy soil.</title>
        <authorList>
            <person name="Lin S.-Y."/>
            <person name="Hameed A."/>
            <person name="Huang H.-I."/>
            <person name="Young C.-C."/>
        </authorList>
    </citation>
    <scope>NUCLEOTIDE SEQUENCE [LARGE SCALE GENOMIC DNA]</scope>
    <source>
        <strain evidence="19 20">CC-HIH110</strain>
    </source>
</reference>
<dbReference type="Gene3D" id="3.30.390.30">
    <property type="match status" value="1"/>
</dbReference>
<keyword evidence="10" id="KW-1015">Disulfide bond</keyword>
<dbReference type="GO" id="GO:0006103">
    <property type="term" value="P:2-oxoglutarate metabolic process"/>
    <property type="evidence" value="ECO:0007669"/>
    <property type="project" value="TreeGrafter"/>
</dbReference>
<organism evidence="19 20">
    <name type="scientific">Allorhizobium terrae</name>
    <dbReference type="NCBI Taxonomy" id="1848972"/>
    <lineage>
        <taxon>Bacteria</taxon>
        <taxon>Pseudomonadati</taxon>
        <taxon>Pseudomonadota</taxon>
        <taxon>Alphaproteobacteria</taxon>
        <taxon>Hyphomicrobiales</taxon>
        <taxon>Rhizobiaceae</taxon>
        <taxon>Rhizobium/Agrobacterium group</taxon>
        <taxon>Allorhizobium</taxon>
    </lineage>
</organism>
<feature type="binding site" evidence="14">
    <location>
        <position position="289"/>
    </location>
    <ligand>
        <name>NAD(+)</name>
        <dbReference type="ChEBI" id="CHEBI:57540"/>
    </ligand>
</feature>
<dbReference type="Pfam" id="PF02852">
    <property type="entry name" value="Pyr_redox_dim"/>
    <property type="match status" value="1"/>
</dbReference>
<evidence type="ECO:0000256" key="4">
    <source>
        <dbReference type="ARBA" id="ARBA00016961"/>
    </source>
</evidence>
<dbReference type="InterPro" id="IPR050151">
    <property type="entry name" value="Class-I_Pyr_Nuc-Dis_Oxidored"/>
</dbReference>
<gene>
    <name evidence="19" type="primary">lpdA</name>
    <name evidence="19" type="ORF">E6C51_03835</name>
</gene>
<evidence type="ECO:0000256" key="5">
    <source>
        <dbReference type="ARBA" id="ARBA00022490"/>
    </source>
</evidence>
<dbReference type="Pfam" id="PF07992">
    <property type="entry name" value="Pyr_redox_2"/>
    <property type="match status" value="1"/>
</dbReference>
<dbReference type="NCBIfam" id="TIGR01350">
    <property type="entry name" value="lipoamide_DH"/>
    <property type="match status" value="1"/>
</dbReference>
<evidence type="ECO:0000256" key="11">
    <source>
        <dbReference type="ARBA" id="ARBA00023284"/>
    </source>
</evidence>
<feature type="binding site" evidence="14">
    <location>
        <position position="329"/>
    </location>
    <ligand>
        <name>FAD</name>
        <dbReference type="ChEBI" id="CHEBI:57692"/>
    </ligand>
</feature>
<dbReference type="PROSITE" id="PS00076">
    <property type="entry name" value="PYRIDINE_REDOX_1"/>
    <property type="match status" value="1"/>
</dbReference>
<evidence type="ECO:0000256" key="1">
    <source>
        <dbReference type="ARBA" id="ARBA00004496"/>
    </source>
</evidence>
<evidence type="ECO:0000256" key="14">
    <source>
        <dbReference type="PIRSR" id="PIRSR000350-3"/>
    </source>
</evidence>
<dbReference type="InterPro" id="IPR036188">
    <property type="entry name" value="FAD/NAD-bd_sf"/>
</dbReference>
<evidence type="ECO:0000313" key="19">
    <source>
        <dbReference type="EMBL" id="THF51975.1"/>
    </source>
</evidence>
<evidence type="ECO:0000256" key="16">
    <source>
        <dbReference type="RuleBase" id="RU003692"/>
    </source>
</evidence>
<evidence type="ECO:0000256" key="12">
    <source>
        <dbReference type="ARBA" id="ARBA00049187"/>
    </source>
</evidence>
<dbReference type="InterPro" id="IPR001100">
    <property type="entry name" value="Pyr_nuc-diS_OxRdtase"/>
</dbReference>
<keyword evidence="7 14" id="KW-0274">FAD</keyword>
<dbReference type="PANTHER" id="PTHR22912:SF217">
    <property type="entry name" value="DIHYDROLIPOYL DEHYDROGENASE"/>
    <property type="match status" value="1"/>
</dbReference>
<evidence type="ECO:0000256" key="7">
    <source>
        <dbReference type="ARBA" id="ARBA00022827"/>
    </source>
</evidence>
<dbReference type="GO" id="GO:0050660">
    <property type="term" value="F:flavin adenine dinucleotide binding"/>
    <property type="evidence" value="ECO:0007669"/>
    <property type="project" value="InterPro"/>
</dbReference>
<dbReference type="InterPro" id="IPR023753">
    <property type="entry name" value="FAD/NAD-binding_dom"/>
</dbReference>
<dbReference type="PANTHER" id="PTHR22912">
    <property type="entry name" value="DISULFIDE OXIDOREDUCTASE"/>
    <property type="match status" value="1"/>
</dbReference>
<keyword evidence="8 16" id="KW-0560">Oxidoreductase</keyword>
<keyword evidence="11 16" id="KW-0676">Redox-active center</keyword>
<evidence type="ECO:0000256" key="3">
    <source>
        <dbReference type="ARBA" id="ARBA00012608"/>
    </source>
</evidence>
<proteinExistence type="inferred from homology"/>
<feature type="domain" description="FAD/NAD(P)-binding" evidence="18">
    <location>
        <begin position="5"/>
        <end position="344"/>
    </location>
</feature>
<dbReference type="InterPro" id="IPR016156">
    <property type="entry name" value="FAD/NAD-linked_Rdtase_dimer_sf"/>
</dbReference>
<evidence type="ECO:0000259" key="17">
    <source>
        <dbReference type="Pfam" id="PF02852"/>
    </source>
</evidence>
<evidence type="ECO:0000313" key="20">
    <source>
        <dbReference type="Proteomes" id="UP000310754"/>
    </source>
</evidence>
<evidence type="ECO:0000256" key="8">
    <source>
        <dbReference type="ARBA" id="ARBA00023002"/>
    </source>
</evidence>
<comment type="cofactor">
    <cofactor evidence="14 16">
        <name>FAD</name>
        <dbReference type="ChEBI" id="CHEBI:57692"/>
    </cofactor>
    <text evidence="14 16">Binds 1 FAD per subunit.</text>
</comment>
<dbReference type="SUPFAM" id="SSF51905">
    <property type="entry name" value="FAD/NAD(P)-binding domain"/>
    <property type="match status" value="1"/>
</dbReference>
<dbReference type="PIRSF" id="PIRSF000350">
    <property type="entry name" value="Mercury_reductase_MerA"/>
    <property type="match status" value="1"/>
</dbReference>
<protein>
    <recommendedName>
        <fullName evidence="4 16">Dihydrolipoyl dehydrogenase</fullName>
        <ecNumber evidence="3 16">1.8.1.4</ecNumber>
    </recommendedName>
</protein>
<dbReference type="SUPFAM" id="SSF55424">
    <property type="entry name" value="FAD/NAD-linked reductases, dimerisation (C-terminal) domain"/>
    <property type="match status" value="1"/>
</dbReference>
<dbReference type="FunFam" id="3.30.390.30:FF:000001">
    <property type="entry name" value="Dihydrolipoyl dehydrogenase"/>
    <property type="match status" value="1"/>
</dbReference>
<keyword evidence="14" id="KW-0547">Nucleotide-binding</keyword>
<evidence type="ECO:0000256" key="13">
    <source>
        <dbReference type="PIRSR" id="PIRSR000350-2"/>
    </source>
</evidence>
<sequence>MSNAYDVIIIGSGPGGYVTAIRAAQLGLKTAIVEREHLGGICLNWGCIPTKALLRSAEILDHANHAKSYGLTLNGTMTADVKDVVARSRGVSARLNGGVAFLMKKNKIDVIWGEAKLSKPGEILVGKTAKPAVQPQNPVPKGVLGEGTYTAKHIIVATGARPRALPGIEPDGKLIWTYFEAMKPDFMPKSLVVMGSGAIGIEFASFYRSMGVDVTVVELMANIMPVEDVEISTIARKALEKRGMKIITEAKVSKVSKVEKGANSITAHVETKDGKVQQITADRLISAVGVQGNIENLGLETLGVKTDRGCIVIDGYGKTNVPGLYAIGDVAGPPMLAHKAEHEGVICIEKIAGLPNVHPMNKSMIPGCTYCNPQVASVGLTEAKAKEQGRDIRVGRYSFNANGKAIALGEDNGMIKTIFDKKTGELIGAHMVGAEVTELIQGFVVAMNLETTEEELMHTIFPHPTLSEMMKESVLDAYGKVLNA</sequence>
<feature type="binding site" evidence="14">
    <location>
        <begin position="195"/>
        <end position="202"/>
    </location>
    <ligand>
        <name>NAD(+)</name>
        <dbReference type="ChEBI" id="CHEBI:57540"/>
    </ligand>
</feature>
<dbReference type="PRINTS" id="PR00368">
    <property type="entry name" value="FADPNR"/>
</dbReference>
<accession>A0A4S4A1A1</accession>
<dbReference type="PRINTS" id="PR00411">
    <property type="entry name" value="PNDRDTASEI"/>
</dbReference>
<dbReference type="GO" id="GO:0005737">
    <property type="term" value="C:cytoplasm"/>
    <property type="evidence" value="ECO:0007669"/>
    <property type="project" value="UniProtKB-SubCell"/>
</dbReference>
<feature type="binding site" evidence="14">
    <location>
        <position position="51"/>
    </location>
    <ligand>
        <name>FAD</name>
        <dbReference type="ChEBI" id="CHEBI:57692"/>
    </ligand>
</feature>
<evidence type="ECO:0000256" key="10">
    <source>
        <dbReference type="ARBA" id="ARBA00023157"/>
    </source>
</evidence>
<dbReference type="Gene3D" id="3.50.50.60">
    <property type="entry name" value="FAD/NAD(P)-binding domain"/>
    <property type="match status" value="2"/>
</dbReference>
<comment type="subcellular location">
    <subcellularLocation>
        <location evidence="1">Cytoplasm</location>
    </subcellularLocation>
</comment>
<evidence type="ECO:0000256" key="9">
    <source>
        <dbReference type="ARBA" id="ARBA00023027"/>
    </source>
</evidence>
<feature type="disulfide bond" description="Redox-active" evidence="15">
    <location>
        <begin position="42"/>
        <end position="47"/>
    </location>
</feature>
<feature type="domain" description="Pyridine nucleotide-disulphide oxidoreductase dimerisation" evidence="17">
    <location>
        <begin position="365"/>
        <end position="473"/>
    </location>
</feature>
<feature type="active site" description="Proton acceptor" evidence="13">
    <location>
        <position position="463"/>
    </location>
</feature>
<dbReference type="AlphaFoldDB" id="A0A4S4A1A1"/>
<comment type="similarity">
    <text evidence="2 16">Belongs to the class-I pyridine nucleotide-disulfide oxidoreductase family.</text>
</comment>
<feature type="binding site" evidence="14">
    <location>
        <position position="218"/>
    </location>
    <ligand>
        <name>NAD(+)</name>
        <dbReference type="ChEBI" id="CHEBI:57540"/>
    </ligand>
</feature>
<name>A0A4S4A1A1_9HYPH</name>
<dbReference type="InterPro" id="IPR004099">
    <property type="entry name" value="Pyr_nucl-diS_OxRdtase_dimer"/>
</dbReference>
<comment type="catalytic activity">
    <reaction evidence="12 16">
        <text>N(6)-[(R)-dihydrolipoyl]-L-lysyl-[protein] + NAD(+) = N(6)-[(R)-lipoyl]-L-lysyl-[protein] + NADH + H(+)</text>
        <dbReference type="Rhea" id="RHEA:15045"/>
        <dbReference type="Rhea" id="RHEA-COMP:10474"/>
        <dbReference type="Rhea" id="RHEA-COMP:10475"/>
        <dbReference type="ChEBI" id="CHEBI:15378"/>
        <dbReference type="ChEBI" id="CHEBI:57540"/>
        <dbReference type="ChEBI" id="CHEBI:57945"/>
        <dbReference type="ChEBI" id="CHEBI:83099"/>
        <dbReference type="ChEBI" id="CHEBI:83100"/>
        <dbReference type="EC" id="1.8.1.4"/>
    </reaction>
</comment>
<comment type="miscellaneous">
    <text evidence="16">The active site is a redox-active disulfide bond.</text>
</comment>
<evidence type="ECO:0000256" key="2">
    <source>
        <dbReference type="ARBA" id="ARBA00007532"/>
    </source>
</evidence>
<dbReference type="RefSeq" id="WP_190235100.1">
    <property type="nucleotide sequence ID" value="NZ_SSOA01000002.1"/>
</dbReference>
<keyword evidence="6 16" id="KW-0285">Flavoprotein</keyword>
<comment type="caution">
    <text evidence="19">The sequence shown here is derived from an EMBL/GenBank/DDBJ whole genome shotgun (WGS) entry which is preliminary data.</text>
</comment>
<keyword evidence="20" id="KW-1185">Reference proteome</keyword>
<evidence type="ECO:0000256" key="15">
    <source>
        <dbReference type="PIRSR" id="PIRSR000350-4"/>
    </source>
</evidence>
<dbReference type="InterPro" id="IPR012999">
    <property type="entry name" value="Pyr_OxRdtase_I_AS"/>
</dbReference>
<dbReference type="InterPro" id="IPR006258">
    <property type="entry name" value="Lipoamide_DH"/>
</dbReference>
<evidence type="ECO:0000259" key="18">
    <source>
        <dbReference type="Pfam" id="PF07992"/>
    </source>
</evidence>
<dbReference type="GO" id="GO:0004148">
    <property type="term" value="F:dihydrolipoyl dehydrogenase (NADH) activity"/>
    <property type="evidence" value="ECO:0007669"/>
    <property type="project" value="UniProtKB-EC"/>
</dbReference>
<keyword evidence="5" id="KW-0963">Cytoplasm</keyword>
<dbReference type="EC" id="1.8.1.4" evidence="3 16"/>